<accession>A0ABW8NHS2</accession>
<proteinExistence type="predicted"/>
<dbReference type="InterPro" id="IPR011322">
    <property type="entry name" value="N-reg_PII-like_a/b"/>
</dbReference>
<dbReference type="Pfam" id="PF00543">
    <property type="entry name" value="P-II"/>
    <property type="match status" value="1"/>
</dbReference>
<keyword evidence="2" id="KW-1185">Reference proteome</keyword>
<dbReference type="PROSITE" id="PS51343">
    <property type="entry name" value="PII_GLNB_DOM"/>
    <property type="match status" value="1"/>
</dbReference>
<sequence length="107" mass="11560">MKQITAFIHHVRSADVIDALRDAGYKNLSILDIKGTLKPLGEQELAYSSEAGVVISEVQLSLVCDDNQVDEVTAIIRKAGKIESNISGWVYVSPVEQALPIGGAEDH</sequence>
<gene>
    <name evidence="1" type="ORF">WG929_08900</name>
</gene>
<reference evidence="1 2" key="1">
    <citation type="submission" date="2024-03" db="EMBL/GenBank/DDBJ databases">
        <title>High-quality draft genome sequence of Oceanobacter sp. wDCs-4.</title>
        <authorList>
            <person name="Dong C."/>
        </authorList>
    </citation>
    <scope>NUCLEOTIDE SEQUENCE [LARGE SCALE GENOMIC DNA]</scope>
    <source>
        <strain evidence="2">wDCs-4</strain>
    </source>
</reference>
<name>A0ABW8NHS2_9GAMM</name>
<dbReference type="EMBL" id="JBBKTX010000009">
    <property type="protein sequence ID" value="MFK4752523.1"/>
    <property type="molecule type" value="Genomic_DNA"/>
</dbReference>
<evidence type="ECO:0000313" key="1">
    <source>
        <dbReference type="EMBL" id="MFK4752523.1"/>
    </source>
</evidence>
<dbReference type="InterPro" id="IPR015867">
    <property type="entry name" value="N-reg_PII/ATP_PRibTrfase_C"/>
</dbReference>
<protein>
    <submittedName>
        <fullName evidence="1">P-II family nitrogen regulator</fullName>
    </submittedName>
</protein>
<dbReference type="InterPro" id="IPR002187">
    <property type="entry name" value="N-reg_PII"/>
</dbReference>
<dbReference type="SMART" id="SM00938">
    <property type="entry name" value="P-II"/>
    <property type="match status" value="1"/>
</dbReference>
<dbReference type="SUPFAM" id="SSF54913">
    <property type="entry name" value="GlnB-like"/>
    <property type="match status" value="1"/>
</dbReference>
<dbReference type="RefSeq" id="WP_416205761.1">
    <property type="nucleotide sequence ID" value="NZ_JBBKTX010000009.1"/>
</dbReference>
<dbReference type="Gene3D" id="3.30.70.120">
    <property type="match status" value="1"/>
</dbReference>
<evidence type="ECO:0000313" key="2">
    <source>
        <dbReference type="Proteomes" id="UP001620597"/>
    </source>
</evidence>
<dbReference type="Proteomes" id="UP001620597">
    <property type="component" value="Unassembled WGS sequence"/>
</dbReference>
<comment type="caution">
    <text evidence="1">The sequence shown here is derived from an EMBL/GenBank/DDBJ whole genome shotgun (WGS) entry which is preliminary data.</text>
</comment>
<dbReference type="PRINTS" id="PR00340">
    <property type="entry name" value="PIIGLNB"/>
</dbReference>
<organism evidence="1 2">
    <name type="scientific">Oceanobacter antarcticus</name>
    <dbReference type="NCBI Taxonomy" id="3133425"/>
    <lineage>
        <taxon>Bacteria</taxon>
        <taxon>Pseudomonadati</taxon>
        <taxon>Pseudomonadota</taxon>
        <taxon>Gammaproteobacteria</taxon>
        <taxon>Oceanospirillales</taxon>
        <taxon>Oceanospirillaceae</taxon>
        <taxon>Oceanobacter</taxon>
    </lineage>
</organism>